<proteinExistence type="predicted"/>
<dbReference type="EMBL" id="CP126116">
    <property type="protein sequence ID" value="WHZ59098.1"/>
    <property type="molecule type" value="Genomic_DNA"/>
</dbReference>
<gene>
    <name evidence="1" type="ORF">QLQ22_07135</name>
</gene>
<organism evidence="1 2">
    <name type="scientific">Metabacillus hrfriensis</name>
    <dbReference type="NCBI Taxonomy" id="3048891"/>
    <lineage>
        <taxon>Bacteria</taxon>
        <taxon>Bacillati</taxon>
        <taxon>Bacillota</taxon>
        <taxon>Bacilli</taxon>
        <taxon>Bacillales</taxon>
        <taxon>Bacillaceae</taxon>
        <taxon>Metabacillus</taxon>
    </lineage>
</organism>
<keyword evidence="2" id="KW-1185">Reference proteome</keyword>
<protein>
    <submittedName>
        <fullName evidence="1">(2Fe-2S) ferredoxin domain-containing protein</fullName>
    </submittedName>
</protein>
<reference evidence="2" key="1">
    <citation type="journal article" date="2025" name="Aquaculture">
        <title>Assessment of the bioflocculant production and safety properties of Metabacillus hrfriensis sp. nov. based on phenotypic and whole-genome sequencing analysis.</title>
        <authorList>
            <person name="Zhang R."/>
            <person name="Zhao Z."/>
            <person name="Luo L."/>
            <person name="Wang S."/>
            <person name="Guo K."/>
            <person name="Xu W."/>
        </authorList>
    </citation>
    <scope>NUCLEOTIDE SEQUENCE [LARGE SCALE GENOMIC DNA]</scope>
    <source>
        <strain evidence="2">CT-WN-B3</strain>
    </source>
</reference>
<name>A0ACD4RF12_9BACI</name>
<evidence type="ECO:0000313" key="2">
    <source>
        <dbReference type="Proteomes" id="UP001226091"/>
    </source>
</evidence>
<dbReference type="Proteomes" id="UP001226091">
    <property type="component" value="Chromosome"/>
</dbReference>
<evidence type="ECO:0000313" key="1">
    <source>
        <dbReference type="EMBL" id="WHZ59098.1"/>
    </source>
</evidence>
<accession>A0ACD4RF12</accession>
<sequence length="112" mass="12778">MNLDGFSKHLLICSGKTCTKNGAEEVTETIRGELKNSELQKEIHTTKTLCNGQCKHGPIAVLYPQGIWYKEMNKTKSEELIRQLKENNNDHIGSELYCHDGKTFKNHESSER</sequence>